<accession>A0A5C3LX91</accession>
<gene>
    <name evidence="2" type="ORF">BDQ12DRAFT_684637</name>
</gene>
<dbReference type="Proteomes" id="UP000308652">
    <property type="component" value="Unassembled WGS sequence"/>
</dbReference>
<dbReference type="EMBL" id="ML213606">
    <property type="protein sequence ID" value="TFK37754.1"/>
    <property type="molecule type" value="Genomic_DNA"/>
</dbReference>
<proteinExistence type="predicted"/>
<organism evidence="2 3">
    <name type="scientific">Crucibulum laeve</name>
    <dbReference type="NCBI Taxonomy" id="68775"/>
    <lineage>
        <taxon>Eukaryota</taxon>
        <taxon>Fungi</taxon>
        <taxon>Dikarya</taxon>
        <taxon>Basidiomycota</taxon>
        <taxon>Agaricomycotina</taxon>
        <taxon>Agaricomycetes</taxon>
        <taxon>Agaricomycetidae</taxon>
        <taxon>Agaricales</taxon>
        <taxon>Agaricineae</taxon>
        <taxon>Nidulariaceae</taxon>
        <taxon>Crucibulum</taxon>
    </lineage>
</organism>
<evidence type="ECO:0000313" key="3">
    <source>
        <dbReference type="Proteomes" id="UP000308652"/>
    </source>
</evidence>
<protein>
    <submittedName>
        <fullName evidence="2">Uncharacterized protein</fullName>
    </submittedName>
</protein>
<evidence type="ECO:0000256" key="1">
    <source>
        <dbReference type="SAM" id="MobiDB-lite"/>
    </source>
</evidence>
<feature type="region of interest" description="Disordered" evidence="1">
    <location>
        <begin position="1"/>
        <end position="20"/>
    </location>
</feature>
<dbReference type="AlphaFoldDB" id="A0A5C3LX91"/>
<name>A0A5C3LX91_9AGAR</name>
<keyword evidence="3" id="KW-1185">Reference proteome</keyword>
<sequence>MTTASRKMNKPTFDERPISSNIHSSKDVEIEDERRYRGCIVCCVFDLDLKPFGFRLITNIDGLRTRMYPRLPMPVATAIANVCSPQFVLNQPSSVSSSSVASQRPSTSISLVFCGQSHSKDQGITVGKPTNNPAWDGAHKPSNIEGRLPLWRESIEHGVEYNA</sequence>
<evidence type="ECO:0000313" key="2">
    <source>
        <dbReference type="EMBL" id="TFK37754.1"/>
    </source>
</evidence>
<reference evidence="2 3" key="1">
    <citation type="journal article" date="2019" name="Nat. Ecol. Evol.">
        <title>Megaphylogeny resolves global patterns of mushroom evolution.</title>
        <authorList>
            <person name="Varga T."/>
            <person name="Krizsan K."/>
            <person name="Foldi C."/>
            <person name="Dima B."/>
            <person name="Sanchez-Garcia M."/>
            <person name="Sanchez-Ramirez S."/>
            <person name="Szollosi G.J."/>
            <person name="Szarkandi J.G."/>
            <person name="Papp V."/>
            <person name="Albert L."/>
            <person name="Andreopoulos W."/>
            <person name="Angelini C."/>
            <person name="Antonin V."/>
            <person name="Barry K.W."/>
            <person name="Bougher N.L."/>
            <person name="Buchanan P."/>
            <person name="Buyck B."/>
            <person name="Bense V."/>
            <person name="Catcheside P."/>
            <person name="Chovatia M."/>
            <person name="Cooper J."/>
            <person name="Damon W."/>
            <person name="Desjardin D."/>
            <person name="Finy P."/>
            <person name="Geml J."/>
            <person name="Haridas S."/>
            <person name="Hughes K."/>
            <person name="Justo A."/>
            <person name="Karasinski D."/>
            <person name="Kautmanova I."/>
            <person name="Kiss B."/>
            <person name="Kocsube S."/>
            <person name="Kotiranta H."/>
            <person name="LaButti K.M."/>
            <person name="Lechner B.E."/>
            <person name="Liimatainen K."/>
            <person name="Lipzen A."/>
            <person name="Lukacs Z."/>
            <person name="Mihaltcheva S."/>
            <person name="Morgado L.N."/>
            <person name="Niskanen T."/>
            <person name="Noordeloos M.E."/>
            <person name="Ohm R.A."/>
            <person name="Ortiz-Santana B."/>
            <person name="Ovrebo C."/>
            <person name="Racz N."/>
            <person name="Riley R."/>
            <person name="Savchenko A."/>
            <person name="Shiryaev A."/>
            <person name="Soop K."/>
            <person name="Spirin V."/>
            <person name="Szebenyi C."/>
            <person name="Tomsovsky M."/>
            <person name="Tulloss R.E."/>
            <person name="Uehling J."/>
            <person name="Grigoriev I.V."/>
            <person name="Vagvolgyi C."/>
            <person name="Papp T."/>
            <person name="Martin F.M."/>
            <person name="Miettinen O."/>
            <person name="Hibbett D.S."/>
            <person name="Nagy L.G."/>
        </authorList>
    </citation>
    <scope>NUCLEOTIDE SEQUENCE [LARGE SCALE GENOMIC DNA]</scope>
    <source>
        <strain evidence="2 3">CBS 166.37</strain>
    </source>
</reference>